<evidence type="ECO:0000313" key="1">
    <source>
        <dbReference type="Proteomes" id="UP000095286"/>
    </source>
</evidence>
<reference evidence="2" key="1">
    <citation type="submission" date="2016-11" db="UniProtKB">
        <authorList>
            <consortium name="WormBaseParasite"/>
        </authorList>
    </citation>
    <scope>IDENTIFICATION</scope>
    <source>
        <strain evidence="2">KR3021</strain>
    </source>
</reference>
<protein>
    <submittedName>
        <fullName evidence="2">F-box domain-containing protein</fullName>
    </submittedName>
</protein>
<dbReference type="Proteomes" id="UP000095286">
    <property type="component" value="Unplaced"/>
</dbReference>
<proteinExistence type="predicted"/>
<evidence type="ECO:0000313" key="2">
    <source>
        <dbReference type="WBParaSite" id="RSKR_0000063784.1"/>
    </source>
</evidence>
<organism evidence="1 2">
    <name type="scientific">Rhabditophanes sp. KR3021</name>
    <dbReference type="NCBI Taxonomy" id="114890"/>
    <lineage>
        <taxon>Eukaryota</taxon>
        <taxon>Metazoa</taxon>
        <taxon>Ecdysozoa</taxon>
        <taxon>Nematoda</taxon>
        <taxon>Chromadorea</taxon>
        <taxon>Rhabditida</taxon>
        <taxon>Tylenchina</taxon>
        <taxon>Panagrolaimomorpha</taxon>
        <taxon>Strongyloidoidea</taxon>
        <taxon>Alloionematidae</taxon>
        <taxon>Rhabditophanes</taxon>
    </lineage>
</organism>
<name>A0AC35THL2_9BILA</name>
<dbReference type="WBParaSite" id="RSKR_0000063784.1">
    <property type="protein sequence ID" value="RSKR_0000063784.1"/>
    <property type="gene ID" value="RSKR_0000063784"/>
</dbReference>
<accession>A0AC35THL2</accession>
<sequence length="327" mass="38674">MQSPESVQFLDLPIELIEQILFLTDVPDIIKVRLTCKKFNDIVVSNVRRMKSILIKEIFIHPQEASENSYQIYCQFKMYEEGKKSRMVDKYFPSVEYFFKKLEVMSFKDHYFGLIRVLFKTPTPILQQIFDCLKIWPASKRVQLNDVTPITEMTNEKLENILRMNIPMTDCLKLQMNIRLIDLIELPLEQLPIFKNCNKSISIFSHYQTIDINADVIHKLAKTKLFENIEIGINQELVTAKISELCFAFIHLIFKQKIKTFTLQCYNSKYTLYEVEKIKRRLITWLTYVEIPTFSSEISTRLDFKLENEDTIVLSIIFKRICICLST</sequence>